<dbReference type="GO" id="GO:0006281">
    <property type="term" value="P:DNA repair"/>
    <property type="evidence" value="ECO:0007669"/>
    <property type="project" value="UniProtKB-KW"/>
</dbReference>
<dbReference type="InterPro" id="IPR002121">
    <property type="entry name" value="HRDC_dom"/>
</dbReference>
<dbReference type="GO" id="GO:0030894">
    <property type="term" value="C:replisome"/>
    <property type="evidence" value="ECO:0007669"/>
    <property type="project" value="TreeGrafter"/>
</dbReference>
<evidence type="ECO:0000256" key="6">
    <source>
        <dbReference type="ARBA" id="ARBA00022763"/>
    </source>
</evidence>
<dbReference type="CDD" id="cd17920">
    <property type="entry name" value="DEXHc_RecQ"/>
    <property type="match status" value="1"/>
</dbReference>
<dbReference type="InterPro" id="IPR010997">
    <property type="entry name" value="HRDC-like_sf"/>
</dbReference>
<feature type="domain" description="Helicase ATP-binding" evidence="18">
    <location>
        <begin position="24"/>
        <end position="193"/>
    </location>
</feature>
<dbReference type="NCBIfam" id="TIGR01389">
    <property type="entry name" value="recQ"/>
    <property type="match status" value="1"/>
</dbReference>
<proteinExistence type="inferred from homology"/>
<dbReference type="InterPro" id="IPR044876">
    <property type="entry name" value="HRDC_dom_sf"/>
</dbReference>
<gene>
    <name evidence="20" type="primary">recQ</name>
    <name evidence="20" type="ORF">FYJ26_02595</name>
</gene>
<dbReference type="GO" id="GO:0006310">
    <property type="term" value="P:DNA recombination"/>
    <property type="evidence" value="ECO:0007669"/>
    <property type="project" value="UniProtKB-UniRule"/>
</dbReference>
<dbReference type="EMBL" id="VULQ01000002">
    <property type="protein sequence ID" value="MSS77316.1"/>
    <property type="molecule type" value="Genomic_DNA"/>
</dbReference>
<comment type="cofactor">
    <cofactor evidence="2">
        <name>Zn(2+)</name>
        <dbReference type="ChEBI" id="CHEBI:29105"/>
    </cofactor>
</comment>
<dbReference type="SMART" id="SM00490">
    <property type="entry name" value="HELICc"/>
    <property type="match status" value="1"/>
</dbReference>
<reference evidence="20 21" key="1">
    <citation type="submission" date="2019-08" db="EMBL/GenBank/DDBJ databases">
        <title>In-depth cultivation of the pig gut microbiome towards novel bacterial diversity and tailored functional studies.</title>
        <authorList>
            <person name="Wylensek D."/>
            <person name="Hitch T.C.A."/>
            <person name="Clavel T."/>
        </authorList>
    </citation>
    <scope>NUCLEOTIDE SEQUENCE [LARGE SCALE GENOMIC DNA]</scope>
    <source>
        <strain evidence="20 21">WCA-380-WT-2B</strain>
    </source>
</reference>
<dbReference type="SMART" id="SM00341">
    <property type="entry name" value="HRDC"/>
    <property type="match status" value="1"/>
</dbReference>
<dbReference type="Pfam" id="PF00270">
    <property type="entry name" value="DEAD"/>
    <property type="match status" value="1"/>
</dbReference>
<dbReference type="AlphaFoldDB" id="A0A6N7VR29"/>
<dbReference type="SMART" id="SM00956">
    <property type="entry name" value="RQC"/>
    <property type="match status" value="1"/>
</dbReference>
<evidence type="ECO:0000313" key="20">
    <source>
        <dbReference type="EMBL" id="MSS77316.1"/>
    </source>
</evidence>
<comment type="catalytic activity">
    <reaction evidence="15">
        <text>Couples ATP hydrolysis with the unwinding of duplex DNA by translocating in the 3'-5' direction.</text>
        <dbReference type="EC" id="5.6.2.4"/>
    </reaction>
</comment>
<evidence type="ECO:0000256" key="12">
    <source>
        <dbReference type="ARBA" id="ARBA00023172"/>
    </source>
</evidence>
<keyword evidence="8 20" id="KW-0347">Helicase</keyword>
<evidence type="ECO:0000256" key="3">
    <source>
        <dbReference type="ARBA" id="ARBA00005446"/>
    </source>
</evidence>
<dbReference type="InterPro" id="IPR036390">
    <property type="entry name" value="WH_DNA-bd_sf"/>
</dbReference>
<dbReference type="PANTHER" id="PTHR13710">
    <property type="entry name" value="DNA HELICASE RECQ FAMILY MEMBER"/>
    <property type="match status" value="1"/>
</dbReference>
<keyword evidence="10" id="KW-0067">ATP-binding</keyword>
<keyword evidence="9" id="KW-0862">Zinc</keyword>
<dbReference type="GO" id="GO:0016787">
    <property type="term" value="F:hydrolase activity"/>
    <property type="evidence" value="ECO:0007669"/>
    <property type="project" value="UniProtKB-KW"/>
</dbReference>
<dbReference type="PANTHER" id="PTHR13710:SF105">
    <property type="entry name" value="ATP-DEPENDENT DNA HELICASE Q1"/>
    <property type="match status" value="1"/>
</dbReference>
<dbReference type="GO" id="GO:0009432">
    <property type="term" value="P:SOS response"/>
    <property type="evidence" value="ECO:0007669"/>
    <property type="project" value="UniProtKB-UniRule"/>
</dbReference>
<dbReference type="GO" id="GO:0009378">
    <property type="term" value="F:four-way junction helicase activity"/>
    <property type="evidence" value="ECO:0007669"/>
    <property type="project" value="TreeGrafter"/>
</dbReference>
<dbReference type="GO" id="GO:0005524">
    <property type="term" value="F:ATP binding"/>
    <property type="evidence" value="ECO:0007669"/>
    <property type="project" value="UniProtKB-KW"/>
</dbReference>
<dbReference type="SUPFAM" id="SSF46785">
    <property type="entry name" value="Winged helix' DNA-binding domain"/>
    <property type="match status" value="1"/>
</dbReference>
<dbReference type="GO" id="GO:0005737">
    <property type="term" value="C:cytoplasm"/>
    <property type="evidence" value="ECO:0007669"/>
    <property type="project" value="TreeGrafter"/>
</dbReference>
<dbReference type="InterPro" id="IPR011545">
    <property type="entry name" value="DEAD/DEAH_box_helicase_dom"/>
</dbReference>
<accession>A0A6N7VR29</accession>
<dbReference type="InterPro" id="IPR006293">
    <property type="entry name" value="DNA_helicase_ATP-dep_RecQ_bac"/>
</dbReference>
<name>A0A6N7VR29_9FIRM</name>
<dbReference type="Proteomes" id="UP000441925">
    <property type="component" value="Unassembled WGS sequence"/>
</dbReference>
<keyword evidence="21" id="KW-1185">Reference proteome</keyword>
<evidence type="ECO:0000256" key="5">
    <source>
        <dbReference type="ARBA" id="ARBA00022741"/>
    </source>
</evidence>
<evidence type="ECO:0000256" key="4">
    <source>
        <dbReference type="ARBA" id="ARBA00022723"/>
    </source>
</evidence>
<evidence type="ECO:0000256" key="9">
    <source>
        <dbReference type="ARBA" id="ARBA00022833"/>
    </source>
</evidence>
<dbReference type="PROSITE" id="PS51192">
    <property type="entry name" value="HELICASE_ATP_BIND_1"/>
    <property type="match status" value="1"/>
</dbReference>
<keyword evidence="13" id="KW-0234">DNA repair</keyword>
<evidence type="ECO:0000259" key="17">
    <source>
        <dbReference type="PROSITE" id="PS50967"/>
    </source>
</evidence>
<evidence type="ECO:0000256" key="13">
    <source>
        <dbReference type="ARBA" id="ARBA00023204"/>
    </source>
</evidence>
<keyword evidence="7 20" id="KW-0378">Hydrolase</keyword>
<keyword evidence="12" id="KW-0233">DNA recombination</keyword>
<dbReference type="Pfam" id="PF09382">
    <property type="entry name" value="RQC"/>
    <property type="match status" value="1"/>
</dbReference>
<evidence type="ECO:0000256" key="11">
    <source>
        <dbReference type="ARBA" id="ARBA00023125"/>
    </source>
</evidence>
<organism evidence="20 21">
    <name type="scientific">Anaerococcus porci</name>
    <dbReference type="NCBI Taxonomy" id="2652269"/>
    <lineage>
        <taxon>Bacteria</taxon>
        <taxon>Bacillati</taxon>
        <taxon>Bacillota</taxon>
        <taxon>Tissierellia</taxon>
        <taxon>Tissierellales</taxon>
        <taxon>Peptoniphilaceae</taxon>
        <taxon>Anaerococcus</taxon>
    </lineage>
</organism>
<dbReference type="Gene3D" id="1.10.10.10">
    <property type="entry name" value="Winged helix-like DNA-binding domain superfamily/Winged helix DNA-binding domain"/>
    <property type="match status" value="1"/>
</dbReference>
<dbReference type="GO" id="GO:0006260">
    <property type="term" value="P:DNA replication"/>
    <property type="evidence" value="ECO:0007669"/>
    <property type="project" value="InterPro"/>
</dbReference>
<evidence type="ECO:0000256" key="8">
    <source>
        <dbReference type="ARBA" id="ARBA00022806"/>
    </source>
</evidence>
<keyword evidence="14" id="KW-0413">Isomerase</keyword>
<dbReference type="GO" id="GO:0046872">
    <property type="term" value="F:metal ion binding"/>
    <property type="evidence" value="ECO:0007669"/>
    <property type="project" value="UniProtKB-KW"/>
</dbReference>
<feature type="domain" description="Helicase C-terminal" evidence="19">
    <location>
        <begin position="214"/>
        <end position="362"/>
    </location>
</feature>
<dbReference type="GO" id="GO:0003677">
    <property type="term" value="F:DNA binding"/>
    <property type="evidence" value="ECO:0007669"/>
    <property type="project" value="UniProtKB-KW"/>
</dbReference>
<dbReference type="InterPro" id="IPR027417">
    <property type="entry name" value="P-loop_NTPase"/>
</dbReference>
<dbReference type="InterPro" id="IPR018982">
    <property type="entry name" value="RQC_domain"/>
</dbReference>
<feature type="domain" description="HRDC" evidence="17">
    <location>
        <begin position="518"/>
        <end position="598"/>
    </location>
</feature>
<dbReference type="SUPFAM" id="SSF52540">
    <property type="entry name" value="P-loop containing nucleoside triphosphate hydrolases"/>
    <property type="match status" value="1"/>
</dbReference>
<keyword evidence="6" id="KW-0227">DNA damage</keyword>
<keyword evidence="5" id="KW-0547">Nucleotide-binding</keyword>
<evidence type="ECO:0000313" key="21">
    <source>
        <dbReference type="Proteomes" id="UP000441925"/>
    </source>
</evidence>
<dbReference type="GO" id="GO:0043590">
    <property type="term" value="C:bacterial nucleoid"/>
    <property type="evidence" value="ECO:0007669"/>
    <property type="project" value="TreeGrafter"/>
</dbReference>
<comment type="cofactor">
    <cofactor evidence="1">
        <name>Mg(2+)</name>
        <dbReference type="ChEBI" id="CHEBI:18420"/>
    </cofactor>
</comment>
<comment type="similarity">
    <text evidence="3">Belongs to the helicase family. RecQ subfamily.</text>
</comment>
<dbReference type="InterPro" id="IPR032284">
    <property type="entry name" value="RecQ_Zn-bd"/>
</dbReference>
<dbReference type="GO" id="GO:0043138">
    <property type="term" value="F:3'-5' DNA helicase activity"/>
    <property type="evidence" value="ECO:0007669"/>
    <property type="project" value="UniProtKB-EC"/>
</dbReference>
<evidence type="ECO:0000256" key="1">
    <source>
        <dbReference type="ARBA" id="ARBA00001946"/>
    </source>
</evidence>
<dbReference type="Pfam" id="PF00570">
    <property type="entry name" value="HRDC"/>
    <property type="match status" value="1"/>
</dbReference>
<dbReference type="RefSeq" id="WP_154539335.1">
    <property type="nucleotide sequence ID" value="NZ_VULQ01000002.1"/>
</dbReference>
<evidence type="ECO:0000256" key="2">
    <source>
        <dbReference type="ARBA" id="ARBA00001947"/>
    </source>
</evidence>
<evidence type="ECO:0000256" key="15">
    <source>
        <dbReference type="ARBA" id="ARBA00034617"/>
    </source>
</evidence>
<dbReference type="FunFam" id="3.40.50.300:FF:000296">
    <property type="entry name" value="ATP-dependent DNA helicase RecQ"/>
    <property type="match status" value="1"/>
</dbReference>
<dbReference type="InterPro" id="IPR014001">
    <property type="entry name" value="Helicase_ATP-bd"/>
</dbReference>
<dbReference type="Gene3D" id="3.40.50.300">
    <property type="entry name" value="P-loop containing nucleotide triphosphate hydrolases"/>
    <property type="match status" value="2"/>
</dbReference>
<dbReference type="InterPro" id="IPR036388">
    <property type="entry name" value="WH-like_DNA-bd_sf"/>
</dbReference>
<evidence type="ECO:0000259" key="18">
    <source>
        <dbReference type="PROSITE" id="PS51192"/>
    </source>
</evidence>
<dbReference type="NCBIfam" id="TIGR00614">
    <property type="entry name" value="recQ_fam"/>
    <property type="match status" value="1"/>
</dbReference>
<dbReference type="Pfam" id="PF16124">
    <property type="entry name" value="RecQ_Zn_bind"/>
    <property type="match status" value="1"/>
</dbReference>
<keyword evidence="4" id="KW-0479">Metal-binding</keyword>
<evidence type="ECO:0000259" key="19">
    <source>
        <dbReference type="PROSITE" id="PS51194"/>
    </source>
</evidence>
<dbReference type="InterPro" id="IPR001650">
    <property type="entry name" value="Helicase_C-like"/>
</dbReference>
<evidence type="ECO:0000256" key="10">
    <source>
        <dbReference type="ARBA" id="ARBA00022840"/>
    </source>
</evidence>
<evidence type="ECO:0000256" key="14">
    <source>
        <dbReference type="ARBA" id="ARBA00023235"/>
    </source>
</evidence>
<dbReference type="Pfam" id="PF00271">
    <property type="entry name" value="Helicase_C"/>
    <property type="match status" value="1"/>
</dbReference>
<evidence type="ECO:0000256" key="16">
    <source>
        <dbReference type="NCBIfam" id="TIGR01389"/>
    </source>
</evidence>
<dbReference type="PROSITE" id="PS50967">
    <property type="entry name" value="HRDC"/>
    <property type="match status" value="1"/>
</dbReference>
<keyword evidence="11" id="KW-0238">DNA-binding</keyword>
<protein>
    <recommendedName>
        <fullName evidence="16">DNA helicase RecQ</fullName>
        <ecNumber evidence="16">5.6.2.4</ecNumber>
    </recommendedName>
</protein>
<comment type="caution">
    <text evidence="20">The sequence shown here is derived from an EMBL/GenBank/DDBJ whole genome shotgun (WGS) entry which is preliminary data.</text>
</comment>
<dbReference type="Gene3D" id="1.10.150.80">
    <property type="entry name" value="HRDC domain"/>
    <property type="match status" value="1"/>
</dbReference>
<dbReference type="SMART" id="SM00487">
    <property type="entry name" value="DEXDc"/>
    <property type="match status" value="1"/>
</dbReference>
<sequence>MDILENLKKYFGYDSFRKGQEELIRNILNGKDCLGVLPTGGGKSICYQLPALMMEGLALVISPLISLMKDQVDSLVENGIKAGLINSSLDIEDYRNTLRKIKNGELKILYISPERLENDFFISFIKQCNISFIACDEAHCISQWGHDFRPSYKLIPKIYDQLGGNLQITAFTATATKNVRDDIIENLKLKDPFVKITGFDRENILFEVKKPNDKLKFLENYLKDKADLSGIIYASTRKRVDKTYMKLKNKGYRVTRYHAGLSENERKNNQEDFLYDRKNIIVATNAFGMGIDKSDVRYVIHMNMPKDMESYYQEAGRAGRDGEKSDAILLYSGQDIIVNKYLISQSQNKEYQFVKLNKLQSIISYVNTNMCLRKYILNYFGQDAEDSCNNCSNCLDTYEKLDVTIDSQKILSCIYRLDQRYGMTTVVDCLKGSRSQISKEKGLDKISTFAIMKDSSKKYIKDLIGVLVADGYIRVSGLEFPILKLTEKSKEVLFDKKNIFIKNIKEDKSKIKYSTNYSNYDLSLFNRLKKLRLNLSKKRNIPPFIIFSDASLIDMAKIKPQNDEDFLRVKGVGEKKLIQYGDIFIKEISEYQNENRLNLKNSPKLNDIKS</sequence>
<dbReference type="EC" id="5.6.2.4" evidence="16"/>
<dbReference type="PROSITE" id="PS51194">
    <property type="entry name" value="HELICASE_CTER"/>
    <property type="match status" value="1"/>
</dbReference>
<dbReference type="SUPFAM" id="SSF47819">
    <property type="entry name" value="HRDC-like"/>
    <property type="match status" value="1"/>
</dbReference>
<dbReference type="InterPro" id="IPR004589">
    <property type="entry name" value="DNA_helicase_ATP-dep_RecQ"/>
</dbReference>
<evidence type="ECO:0000256" key="7">
    <source>
        <dbReference type="ARBA" id="ARBA00022801"/>
    </source>
</evidence>